<evidence type="ECO:0000313" key="3">
    <source>
        <dbReference type="EMBL" id="GFH61178.1"/>
    </source>
</evidence>
<keyword evidence="4" id="KW-1185">Reference proteome</keyword>
<dbReference type="PANTHER" id="PTHR33050:SF7">
    <property type="entry name" value="RIBONUCLEASE H"/>
    <property type="match status" value="1"/>
</dbReference>
<keyword evidence="1" id="KW-0233">DNA recombination</keyword>
<name>A0AAD3DB72_9STRA</name>
<accession>A0AAD3DB72</accession>
<proteinExistence type="predicted"/>
<dbReference type="Proteomes" id="UP001054902">
    <property type="component" value="Unassembled WGS sequence"/>
</dbReference>
<dbReference type="SUPFAM" id="SSF56672">
    <property type="entry name" value="DNA/RNA polymerases"/>
    <property type="match status" value="1"/>
</dbReference>
<dbReference type="InterPro" id="IPR043502">
    <property type="entry name" value="DNA/RNA_pol_sf"/>
</dbReference>
<evidence type="ECO:0000256" key="1">
    <source>
        <dbReference type="ARBA" id="ARBA00023172"/>
    </source>
</evidence>
<dbReference type="InterPro" id="IPR052055">
    <property type="entry name" value="Hepadnavirus_pol/RT"/>
</dbReference>
<dbReference type="Gene3D" id="1.10.443.10">
    <property type="entry name" value="Intergrase catalytic core"/>
    <property type="match status" value="1"/>
</dbReference>
<evidence type="ECO:0000313" key="4">
    <source>
        <dbReference type="Proteomes" id="UP001054902"/>
    </source>
</evidence>
<dbReference type="EMBL" id="BLLK01000072">
    <property type="protein sequence ID" value="GFH61178.1"/>
    <property type="molecule type" value="Genomic_DNA"/>
</dbReference>
<sequence length="1814" mass="202552">MSLDKLTQEGDDPAYSNRFFSGTLPAPTGKIANFLSQHSKEAQITSAGHLFNLLQDSSSDTLFPLNAQGNGAKPLTALVMFPDSTKVRMVYGPELGMAQLGGDSELDEKLLWLMNEVEDSGASPQALVLPMDYVILTKTMGRNTALFKAATKTQLEKQSVAHSDAENVEWEVMRLAPIPAYIALDAIAKPVEAAEILERLEDVEASVGNPANMIAHLRKFLMTAFVKHNVKKSARLEHSDFMLGYNTEAAAWAKAKVAQMIPSPPAPAAPAAGIDTVLLQQLLLQQQGLVQQLQAPAPAATTTKEEKGWSETEVKRILTMCGKPHKSTLEDNIKELPAIFREVQKEKNKSLQLQLIKEKLDAKKNYEDSPTPNNPELFEVLRKRDFFAQDGVSDPSTNAAFKHLSLFLCIRLTTEELEIVEEQREILERTEAKTSADIEKSIKKGVPVIPEAFHDFVEALRMFANTLWAYFGDKCPLFLRVQSLIEAIVGFEPSARKMFDHNQKAIILWLTFLEGRSFSKGKGDSVKAFDYMLNQLTWKIGRVTYAQMPSKLIRREAEEKKEDDSIRKLPPKATGSPPTSPDKKLRIANRPKCLKDFDKAVEQVKRAQNKEHIAISAICKACEVNIAELLEFRGCANFALYGKCTRRACNLPHKELSEAQAKNSLAKLQQFMPDPVQVMGLPDYKRVSLLDYKLRSLLDYKRVSLLDYKHRSLPDYKRVSLLDSKYSKLTRFVLQICFSSYASWTPPQEYGKANMVLADQGYPTKGKSKEVHVIVEDVEDEPACKKAKLSPSPIIQPRAQTPQSIDRAIEEAFQSDESFPDEITELQEEIGKYIGLMRPRGEALKHPAATMLEEFAIKGCPVNCGEDWTEQHIIEAIRRGAHPSAKKLAAIRELRKEAFDKVHGGYARIIKFGKIRHQLPKKLKISPIAAIPHKSRLFRFILDLSFQLLVDGERMPSVNSSTNKTAQQQSMSQLGQAIKRIINTMAQARKKDPAQRFHFAKLDIKDGFWRLAVSDEEAWNFCYVLPSENGEVDLDEVEILVPNSLQMGWAESPPFFCSASETGRDVIEQLLTEESLPAHQMESLMFEEKFVYGVAAKDTINLVEVFVDDYIAITNDTSRANILHLSRAMLHGIHSVFPPTAITGHNGEDPIAQKKLLAGEGIWQEEKEILGWIIHGGKYTISLPPEKLQTLRNLVQKYKRAKKKKTDLNSWQKLAGKLMHASFGIVGGRSLMSPIWKAMEGSPAYINITEDLKQCLSDWKSIITSILKRPSDISLLVADTPDYNGYLDACRHGAGGILAYGSRDFPFIVWQVEWPEDIKQKLDTHEVTINDLELAAIVLEWFAAEAIIPNMYNIRLGMFCDNTSAVSWAQHGCTSTSAVAGQLLRLLYMRINTKEAGPALVTNVAGDDNTMADIASRAFRDDELLARTHYTKRVGVARDILSSWSYIGNGVTAKNEKERAKYWKAWCSYCCSICIDPFLRAESQLQATIAVAAFAARVRTGSYGLGEQVTVQTVTKAISAITKTIELAGERSPILTTEGQYTTPIGRLVEGMRREDPPPVAKLAVPVEVVHEAHDMSTTTNCPRTQATADLMVIAFYYLLRVGEYTKPTRVKRNGKWVRATRTVQFTVGNIGFKDIHGKDISRHSSLEKLLQAHSVTMKITNQKNGHMGTTIHHEDTGAKTSPTKALARRVHHILANGGDTDSLLCDFYDEASDTFSSVQAQHVRDMVKAMVVKLNLTEKGITPDLVGTHSLRAGGAMALKLHGYDDTTIMKMGRWTSLTFTMYIHNQIAHLSAGVSRKMGEKLPFINIAAIEK</sequence>
<evidence type="ECO:0000256" key="2">
    <source>
        <dbReference type="SAM" id="MobiDB-lite"/>
    </source>
</evidence>
<protein>
    <submittedName>
        <fullName evidence="3">Uncharacterized protein</fullName>
    </submittedName>
</protein>
<dbReference type="SUPFAM" id="SSF56349">
    <property type="entry name" value="DNA breaking-rejoining enzymes"/>
    <property type="match status" value="1"/>
</dbReference>
<dbReference type="InterPro" id="IPR011010">
    <property type="entry name" value="DNA_brk_join_enz"/>
</dbReference>
<dbReference type="GO" id="GO:0015074">
    <property type="term" value="P:DNA integration"/>
    <property type="evidence" value="ECO:0007669"/>
    <property type="project" value="InterPro"/>
</dbReference>
<gene>
    <name evidence="3" type="ORF">CTEN210_17654</name>
</gene>
<dbReference type="GO" id="GO:0003677">
    <property type="term" value="F:DNA binding"/>
    <property type="evidence" value="ECO:0007669"/>
    <property type="project" value="InterPro"/>
</dbReference>
<dbReference type="PANTHER" id="PTHR33050">
    <property type="entry name" value="REVERSE TRANSCRIPTASE DOMAIN-CONTAINING PROTEIN"/>
    <property type="match status" value="1"/>
</dbReference>
<dbReference type="InterPro" id="IPR013762">
    <property type="entry name" value="Integrase-like_cat_sf"/>
</dbReference>
<dbReference type="GO" id="GO:0006310">
    <property type="term" value="P:DNA recombination"/>
    <property type="evidence" value="ECO:0007669"/>
    <property type="project" value="UniProtKB-KW"/>
</dbReference>
<reference evidence="3 4" key="1">
    <citation type="journal article" date="2021" name="Sci. Rep.">
        <title>The genome of the diatom Chaetoceros tenuissimus carries an ancient integrated fragment of an extant virus.</title>
        <authorList>
            <person name="Hongo Y."/>
            <person name="Kimura K."/>
            <person name="Takaki Y."/>
            <person name="Yoshida Y."/>
            <person name="Baba S."/>
            <person name="Kobayashi G."/>
            <person name="Nagasaki K."/>
            <person name="Hano T."/>
            <person name="Tomaru Y."/>
        </authorList>
    </citation>
    <scope>NUCLEOTIDE SEQUENCE [LARGE SCALE GENOMIC DNA]</scope>
    <source>
        <strain evidence="3 4">NIES-3715</strain>
    </source>
</reference>
<comment type="caution">
    <text evidence="3">The sequence shown here is derived from an EMBL/GenBank/DDBJ whole genome shotgun (WGS) entry which is preliminary data.</text>
</comment>
<feature type="region of interest" description="Disordered" evidence="2">
    <location>
        <begin position="556"/>
        <end position="585"/>
    </location>
</feature>
<feature type="compositionally biased region" description="Basic and acidic residues" evidence="2">
    <location>
        <begin position="556"/>
        <end position="567"/>
    </location>
</feature>
<organism evidence="3 4">
    <name type="scientific">Chaetoceros tenuissimus</name>
    <dbReference type="NCBI Taxonomy" id="426638"/>
    <lineage>
        <taxon>Eukaryota</taxon>
        <taxon>Sar</taxon>
        <taxon>Stramenopiles</taxon>
        <taxon>Ochrophyta</taxon>
        <taxon>Bacillariophyta</taxon>
        <taxon>Coscinodiscophyceae</taxon>
        <taxon>Chaetocerotophycidae</taxon>
        <taxon>Chaetocerotales</taxon>
        <taxon>Chaetocerotaceae</taxon>
        <taxon>Chaetoceros</taxon>
    </lineage>
</organism>